<dbReference type="Proteomes" id="UP000672602">
    <property type="component" value="Unassembled WGS sequence"/>
</dbReference>
<keyword evidence="2" id="KW-1185">Reference proteome</keyword>
<reference evidence="1" key="1">
    <citation type="submission" date="2021-04" db="EMBL/GenBank/DDBJ databases">
        <authorList>
            <person name="Zhang D.-C."/>
        </authorList>
    </citation>
    <scope>NUCLEOTIDE SEQUENCE</scope>
    <source>
        <strain evidence="1">CGMCC 1.15697</strain>
    </source>
</reference>
<comment type="caution">
    <text evidence="1">The sequence shown here is derived from an EMBL/GenBank/DDBJ whole genome shotgun (WGS) entry which is preliminary data.</text>
</comment>
<sequence>MDFDTPPPEIGPHEDRELELMLSGEKPLAYFSELTRADFEWPDEEFEPYVESGRIIKREILHVEIILGVDEEIRSLYFVLPGEEWRIDKAHANRIRVCRTAKDKERDAREMGELLGYTPHEIKVFLRWNAYLDRAIRDGDWVPPRTPQ</sequence>
<gene>
    <name evidence="1" type="ORF">KAJ83_16660</name>
</gene>
<dbReference type="AlphaFoldDB" id="A0A8J7S875"/>
<accession>A0A8J7S875</accession>
<name>A0A8J7S875_9PROT</name>
<evidence type="ECO:0000313" key="2">
    <source>
        <dbReference type="Proteomes" id="UP000672602"/>
    </source>
</evidence>
<dbReference type="RefSeq" id="WP_210683248.1">
    <property type="nucleotide sequence ID" value="NZ_JAGMWN010000010.1"/>
</dbReference>
<proteinExistence type="predicted"/>
<dbReference type="EMBL" id="JAGMWN010000010">
    <property type="protein sequence ID" value="MBP5858654.1"/>
    <property type="molecule type" value="Genomic_DNA"/>
</dbReference>
<evidence type="ECO:0000313" key="1">
    <source>
        <dbReference type="EMBL" id="MBP5858654.1"/>
    </source>
</evidence>
<protein>
    <submittedName>
        <fullName evidence="1">Uncharacterized protein</fullName>
    </submittedName>
</protein>
<organism evidence="1 2">
    <name type="scientific">Marivibrio halodurans</name>
    <dbReference type="NCBI Taxonomy" id="2039722"/>
    <lineage>
        <taxon>Bacteria</taxon>
        <taxon>Pseudomonadati</taxon>
        <taxon>Pseudomonadota</taxon>
        <taxon>Alphaproteobacteria</taxon>
        <taxon>Rhodospirillales</taxon>
        <taxon>Rhodospirillaceae</taxon>
        <taxon>Marivibrio</taxon>
    </lineage>
</organism>